<sequence>MSDTTLLQASNEVLRSIGERPLLQLSGTTGDRLKDVFRQALRDVEAIHTWDWLYNQIPAISWTQDEAYLGDIQRLFTVSCGDKTTGYRELQWVDFTDYDKQPITSYTGTDDNAMWYTMTSNGRVKLNPYPEDSQAQQRIRFYVLQTLTMPSQDSSTFSVLPERYMPLVIKRASYLMALRHLDDTSGAAYFNNEYEILSQQYRNNERKAPTQQLSMYRRRRR</sequence>
<accession>A0AAE9TIW5</accession>
<protein>
    <submittedName>
        <fullName evidence="2">Tail tubular protein A</fullName>
    </submittedName>
</protein>
<evidence type="ECO:0000256" key="1">
    <source>
        <dbReference type="SAM" id="MobiDB-lite"/>
    </source>
</evidence>
<evidence type="ECO:0000313" key="2">
    <source>
        <dbReference type="EMBL" id="UZV39994.1"/>
    </source>
</evidence>
<keyword evidence="3" id="KW-1185">Reference proteome</keyword>
<dbReference type="EMBL" id="OP590147">
    <property type="protein sequence ID" value="UZV39994.1"/>
    <property type="molecule type" value="Genomic_DNA"/>
</dbReference>
<dbReference type="Pfam" id="PF24175">
    <property type="entry name" value="SU10_adaptor"/>
    <property type="match status" value="1"/>
</dbReference>
<dbReference type="InterPro" id="IPR056209">
    <property type="entry name" value="SU10_adaptor"/>
</dbReference>
<reference evidence="2 3" key="1">
    <citation type="journal article" date="2023" name="Harmful Algae">
        <title>Sequencing the genomes of LPP-1, the first isolated cyanophage, and its relative LPP-2 reveal different integration mechanisms in closely related phages.</title>
        <authorList>
            <person name="Shaalan H."/>
            <person name="Cattan-Tsaushu E."/>
            <person name="Li K."/>
            <person name="Avrani S."/>
        </authorList>
    </citation>
    <scope>NUCLEOTIDE SEQUENCE [LARGE SCALE GENOMIC DNA]</scope>
</reference>
<name>A0AAE9TIW5_9CAUD</name>
<proteinExistence type="predicted"/>
<evidence type="ECO:0000313" key="3">
    <source>
        <dbReference type="Proteomes" id="UP001222520"/>
    </source>
</evidence>
<organism evidence="2 3">
    <name type="scientific">Leptolyngbya phage LPP-2, strain SPI</name>
    <dbReference type="NCBI Taxonomy" id="2996053"/>
    <lineage>
        <taxon>Viruses</taxon>
        <taxon>Duplodnaviria</taxon>
        <taxon>Heunggongvirae</taxon>
        <taxon>Uroviricota</taxon>
        <taxon>Caudoviricetes</taxon>
        <taxon>Saffermanviridae</taxon>
        <taxon>Wumptrevirus</taxon>
        <taxon>Wumptrevirus LPP2</taxon>
    </lineage>
</organism>
<dbReference type="Proteomes" id="UP001222520">
    <property type="component" value="Segment"/>
</dbReference>
<feature type="region of interest" description="Disordered" evidence="1">
    <location>
        <begin position="201"/>
        <end position="221"/>
    </location>
</feature>
<gene>
    <name evidence="2" type="ORF">LPP2_g26</name>
</gene>